<dbReference type="GeneID" id="25915237"/>
<dbReference type="PROSITE" id="PS51257">
    <property type="entry name" value="PROKAR_LIPOPROTEIN"/>
    <property type="match status" value="1"/>
</dbReference>
<evidence type="ECO:0000313" key="2">
    <source>
        <dbReference type="EMBL" id="KNC72708.1"/>
    </source>
</evidence>
<dbReference type="Proteomes" id="UP000054560">
    <property type="component" value="Unassembled WGS sequence"/>
</dbReference>
<protein>
    <submittedName>
        <fullName evidence="2">Uncharacterized protein</fullName>
    </submittedName>
</protein>
<evidence type="ECO:0000313" key="3">
    <source>
        <dbReference type="Proteomes" id="UP000054560"/>
    </source>
</evidence>
<accession>A0A0L0F9C3</accession>
<organism evidence="2 3">
    <name type="scientific">Sphaeroforma arctica JP610</name>
    <dbReference type="NCBI Taxonomy" id="667725"/>
    <lineage>
        <taxon>Eukaryota</taxon>
        <taxon>Ichthyosporea</taxon>
        <taxon>Ichthyophonida</taxon>
        <taxon>Sphaeroforma</taxon>
    </lineage>
</organism>
<sequence length="180" mass="20594">MLREKRQEVSSVAGIFCQVFTAALLISILVTGCFLVVNNRWGFNRDVITETRLNTWNPEGPYTLSKCHLRAPASNGYSFICGECSSDVRVDIHRSRHKEDVQTQLINEYTLLHRMTGDQVSFLPANINNMNGFRSYRTPKDDQNTYEILPAPEKGSNWVQVKVKTIKGQSICKRFAQRHN</sequence>
<name>A0A0L0F9C3_9EUKA</name>
<dbReference type="AlphaFoldDB" id="A0A0L0F9C3"/>
<proteinExistence type="predicted"/>
<gene>
    <name evidence="2" type="ORF">SARC_14733</name>
</gene>
<dbReference type="EMBL" id="KQ246623">
    <property type="protein sequence ID" value="KNC72708.1"/>
    <property type="molecule type" value="Genomic_DNA"/>
</dbReference>
<keyword evidence="1" id="KW-0812">Transmembrane</keyword>
<reference evidence="2 3" key="1">
    <citation type="submission" date="2011-02" db="EMBL/GenBank/DDBJ databases">
        <title>The Genome Sequence of Sphaeroforma arctica JP610.</title>
        <authorList>
            <consortium name="The Broad Institute Genome Sequencing Platform"/>
            <person name="Russ C."/>
            <person name="Cuomo C."/>
            <person name="Young S.K."/>
            <person name="Zeng Q."/>
            <person name="Gargeya S."/>
            <person name="Alvarado L."/>
            <person name="Berlin A."/>
            <person name="Chapman S.B."/>
            <person name="Chen Z."/>
            <person name="Freedman E."/>
            <person name="Gellesch M."/>
            <person name="Goldberg J."/>
            <person name="Griggs A."/>
            <person name="Gujja S."/>
            <person name="Heilman E."/>
            <person name="Heiman D."/>
            <person name="Howarth C."/>
            <person name="Mehta T."/>
            <person name="Neiman D."/>
            <person name="Pearson M."/>
            <person name="Roberts A."/>
            <person name="Saif S."/>
            <person name="Shea T."/>
            <person name="Shenoy N."/>
            <person name="Sisk P."/>
            <person name="Stolte C."/>
            <person name="Sykes S."/>
            <person name="White J."/>
            <person name="Yandava C."/>
            <person name="Burger G."/>
            <person name="Gray M.W."/>
            <person name="Holland P.W.H."/>
            <person name="King N."/>
            <person name="Lang F.B.F."/>
            <person name="Roger A.J."/>
            <person name="Ruiz-Trillo I."/>
            <person name="Haas B."/>
            <person name="Nusbaum C."/>
            <person name="Birren B."/>
        </authorList>
    </citation>
    <scope>NUCLEOTIDE SEQUENCE [LARGE SCALE GENOMIC DNA]</scope>
    <source>
        <strain evidence="2 3">JP610</strain>
    </source>
</reference>
<feature type="transmembrane region" description="Helical" evidence="1">
    <location>
        <begin position="12"/>
        <end position="37"/>
    </location>
</feature>
<keyword evidence="1" id="KW-0472">Membrane</keyword>
<dbReference type="RefSeq" id="XP_014146610.1">
    <property type="nucleotide sequence ID" value="XM_014291135.1"/>
</dbReference>
<keyword evidence="3" id="KW-1185">Reference proteome</keyword>
<evidence type="ECO:0000256" key="1">
    <source>
        <dbReference type="SAM" id="Phobius"/>
    </source>
</evidence>
<keyword evidence="1" id="KW-1133">Transmembrane helix</keyword>